<dbReference type="NCBIfam" id="TIGR02861">
    <property type="entry name" value="SASP_H"/>
    <property type="match status" value="1"/>
</dbReference>
<dbReference type="RefSeq" id="WP_122015395.1">
    <property type="nucleotide sequence ID" value="NZ_CP033169.1"/>
</dbReference>
<accession>A0A3G2R8B4</accession>
<keyword evidence="5" id="KW-1185">Reference proteome</keyword>
<sequence length="62" mass="7277">MEFERAQEIVNSPDTYEVFYKNKLVWINGLDPKSKTVHIKILSEDFTEDVPVNELKEGKNLH</sequence>
<dbReference type="KEGG" id="bacg:D2962_14430"/>
<proteinExistence type="inferred from homology"/>
<gene>
    <name evidence="4" type="ORF">D2962_14430</name>
</gene>
<dbReference type="Proteomes" id="UP000280960">
    <property type="component" value="Chromosome"/>
</dbReference>
<evidence type="ECO:0000313" key="5">
    <source>
        <dbReference type="Proteomes" id="UP000280960"/>
    </source>
</evidence>
<dbReference type="EMBL" id="CP033169">
    <property type="protein sequence ID" value="AYO31639.1"/>
    <property type="molecule type" value="Genomic_DNA"/>
</dbReference>
<dbReference type="GO" id="GO:0042601">
    <property type="term" value="C:endospore-forming forespore"/>
    <property type="evidence" value="ECO:0007669"/>
    <property type="project" value="InterPro"/>
</dbReference>
<evidence type="ECO:0000256" key="2">
    <source>
        <dbReference type="ARBA" id="ARBA00006573"/>
    </source>
</evidence>
<dbReference type="GO" id="GO:0030436">
    <property type="term" value="P:asexual sporulation"/>
    <property type="evidence" value="ECO:0007669"/>
    <property type="project" value="InterPro"/>
</dbReference>
<evidence type="ECO:0000313" key="4">
    <source>
        <dbReference type="EMBL" id="AYO31639.1"/>
    </source>
</evidence>
<dbReference type="GO" id="GO:0030435">
    <property type="term" value="P:sporulation resulting in formation of a cellular spore"/>
    <property type="evidence" value="ECO:0007669"/>
    <property type="project" value="UniProtKB-KW"/>
</dbReference>
<keyword evidence="3" id="KW-0749">Sporulation</keyword>
<dbReference type="Pfam" id="PF08141">
    <property type="entry name" value="SspH"/>
    <property type="match status" value="1"/>
</dbReference>
<evidence type="ECO:0000256" key="1">
    <source>
        <dbReference type="ARBA" id="ARBA00004288"/>
    </source>
</evidence>
<dbReference type="InterPro" id="IPR012610">
    <property type="entry name" value="SASP_SspH"/>
</dbReference>
<organism evidence="4 5">
    <name type="scientific">Biomaibacter acetigenes</name>
    <dbReference type="NCBI Taxonomy" id="2316383"/>
    <lineage>
        <taxon>Bacteria</taxon>
        <taxon>Bacillati</taxon>
        <taxon>Bacillota</taxon>
        <taxon>Clostridia</taxon>
        <taxon>Thermosediminibacterales</taxon>
        <taxon>Tepidanaerobacteraceae</taxon>
        <taxon>Biomaibacter</taxon>
    </lineage>
</organism>
<reference evidence="4 5" key="1">
    <citation type="submission" date="2018-10" db="EMBL/GenBank/DDBJ databases">
        <authorList>
            <person name="Zhang X."/>
        </authorList>
    </citation>
    <scope>NUCLEOTIDE SEQUENCE [LARGE SCALE GENOMIC DNA]</scope>
    <source>
        <strain evidence="4 5">SK-G1</strain>
    </source>
</reference>
<comment type="subcellular location">
    <subcellularLocation>
        <location evidence="1">Spore core</location>
    </subcellularLocation>
</comment>
<evidence type="ECO:0000256" key="3">
    <source>
        <dbReference type="ARBA" id="ARBA00022969"/>
    </source>
</evidence>
<name>A0A3G2R8B4_9FIRM</name>
<comment type="similarity">
    <text evidence="2">Belongs to the SspH family.</text>
</comment>
<protein>
    <submittedName>
        <fullName evidence="4">H-type small acid-soluble spore protein</fullName>
    </submittedName>
</protein>
<dbReference type="AlphaFoldDB" id="A0A3G2R8B4"/>